<dbReference type="Proteomes" id="UP000280707">
    <property type="component" value="Chromosome"/>
</dbReference>
<proteinExistence type="predicted"/>
<accession>A0ABY6TGA0</accession>
<protein>
    <recommendedName>
        <fullName evidence="3">Secreted protein</fullName>
    </recommendedName>
</protein>
<organism evidence="1 2">
    <name type="scientific">Corynebacterium segmentosum</name>
    <dbReference type="NCBI Taxonomy" id="43990"/>
    <lineage>
        <taxon>Bacteria</taxon>
        <taxon>Bacillati</taxon>
        <taxon>Actinomycetota</taxon>
        <taxon>Actinomycetes</taxon>
        <taxon>Mycobacteriales</taxon>
        <taxon>Corynebacteriaceae</taxon>
        <taxon>Corynebacterium</taxon>
    </lineage>
</organism>
<reference evidence="1 2" key="1">
    <citation type="submission" date="2018-12" db="EMBL/GenBank/DDBJ databases">
        <authorList>
            <consortium name="Pathogen Informatics"/>
        </authorList>
    </citation>
    <scope>NUCLEOTIDE SEQUENCE [LARGE SCALE GENOMIC DNA]</scope>
    <source>
        <strain evidence="1 2">NCTC934</strain>
    </source>
</reference>
<evidence type="ECO:0000313" key="2">
    <source>
        <dbReference type="Proteomes" id="UP000280707"/>
    </source>
</evidence>
<gene>
    <name evidence="1" type="ORF">NCTC934_02221</name>
</gene>
<name>A0ABY6TGA0_9CORY</name>
<sequence length="74" mass="7527">MGGMKKTTALAAIAVSTFSIGSYVTDSHRVEPESHAAGGDGPHPIVNDLGLDSGTYELTPTEAGPVATWNGNLS</sequence>
<keyword evidence="2" id="KW-1185">Reference proteome</keyword>
<dbReference type="EMBL" id="LR134408">
    <property type="protein sequence ID" value="VEH73900.1"/>
    <property type="molecule type" value="Genomic_DNA"/>
</dbReference>
<evidence type="ECO:0008006" key="3">
    <source>
        <dbReference type="Google" id="ProtNLM"/>
    </source>
</evidence>
<evidence type="ECO:0000313" key="1">
    <source>
        <dbReference type="EMBL" id="VEH73900.1"/>
    </source>
</evidence>